<evidence type="ECO:0000256" key="1">
    <source>
        <dbReference type="ARBA" id="ARBA00009183"/>
    </source>
</evidence>
<dbReference type="InParanoid" id="K0KFW4"/>
<dbReference type="EMBL" id="CAIF01000104">
    <property type="protein sequence ID" value="CCH44050.1"/>
    <property type="molecule type" value="Genomic_DNA"/>
</dbReference>
<comment type="caution">
    <text evidence="7">The sequence shown here is derived from an EMBL/GenBank/DDBJ whole genome shotgun (WGS) entry which is preliminary data.</text>
</comment>
<organism evidence="7 8">
    <name type="scientific">Wickerhamomyces ciferrii (strain ATCC 14091 / BCRC 22168 / CBS 111 / JCM 3599 / NBRC 0793 / NRRL Y-1031 F-60-10)</name>
    <name type="common">Yeast</name>
    <name type="synonym">Pichia ciferrii</name>
    <dbReference type="NCBI Taxonomy" id="1206466"/>
    <lineage>
        <taxon>Eukaryota</taxon>
        <taxon>Fungi</taxon>
        <taxon>Dikarya</taxon>
        <taxon>Ascomycota</taxon>
        <taxon>Saccharomycotina</taxon>
        <taxon>Saccharomycetes</taxon>
        <taxon>Phaffomycetales</taxon>
        <taxon>Wickerhamomycetaceae</taxon>
        <taxon>Wickerhamomyces</taxon>
    </lineage>
</organism>
<evidence type="ECO:0000256" key="6">
    <source>
        <dbReference type="SAM" id="MobiDB-lite"/>
    </source>
</evidence>
<dbReference type="Proteomes" id="UP000009328">
    <property type="component" value="Unassembled WGS sequence"/>
</dbReference>
<feature type="region of interest" description="Disordered" evidence="6">
    <location>
        <begin position="47"/>
        <end position="74"/>
    </location>
</feature>
<dbReference type="EC" id="1.14.13.8" evidence="7"/>
<comment type="similarity">
    <text evidence="1">Belongs to the FMO family.</text>
</comment>
<dbReference type="AlphaFoldDB" id="K0KFW4"/>
<evidence type="ECO:0000256" key="3">
    <source>
        <dbReference type="ARBA" id="ARBA00022827"/>
    </source>
</evidence>
<dbReference type="GO" id="GO:0050660">
    <property type="term" value="F:flavin adenine dinucleotide binding"/>
    <property type="evidence" value="ECO:0007669"/>
    <property type="project" value="InterPro"/>
</dbReference>
<dbReference type="PANTHER" id="PTHR23023">
    <property type="entry name" value="DIMETHYLANILINE MONOOXYGENASE"/>
    <property type="match status" value="1"/>
</dbReference>
<dbReference type="SUPFAM" id="SSF51905">
    <property type="entry name" value="FAD/NAD(P)-binding domain"/>
    <property type="match status" value="2"/>
</dbReference>
<keyword evidence="2" id="KW-0285">Flavoprotein</keyword>
<dbReference type="PIRSF" id="PIRSF000332">
    <property type="entry name" value="FMO"/>
    <property type="match status" value="1"/>
</dbReference>
<dbReference type="InterPro" id="IPR020946">
    <property type="entry name" value="Flavin_mOase-like"/>
</dbReference>
<dbReference type="GO" id="GO:0004499">
    <property type="term" value="F:N,N-dimethylaniline monooxygenase activity"/>
    <property type="evidence" value="ECO:0007669"/>
    <property type="project" value="InterPro"/>
</dbReference>
<gene>
    <name evidence="7" type="primary">FMO3</name>
    <name evidence="7" type="ORF">BN7_3609</name>
</gene>
<dbReference type="InterPro" id="IPR050346">
    <property type="entry name" value="FMO-like"/>
</dbReference>
<evidence type="ECO:0000313" key="7">
    <source>
        <dbReference type="EMBL" id="CCH44050.1"/>
    </source>
</evidence>
<evidence type="ECO:0000256" key="2">
    <source>
        <dbReference type="ARBA" id="ARBA00022630"/>
    </source>
</evidence>
<evidence type="ECO:0000313" key="8">
    <source>
        <dbReference type="Proteomes" id="UP000009328"/>
    </source>
</evidence>
<dbReference type="PRINTS" id="PR00419">
    <property type="entry name" value="ADXRDTASE"/>
</dbReference>
<accession>K0KFW4</accession>
<keyword evidence="4" id="KW-0521">NADP</keyword>
<keyword evidence="5 7" id="KW-0560">Oxidoreductase</keyword>
<reference evidence="7 8" key="1">
    <citation type="journal article" date="2012" name="Eukaryot. Cell">
        <title>Draft genome sequence of Wickerhamomyces ciferrii NRRL Y-1031 F-60-10.</title>
        <authorList>
            <person name="Schneider J."/>
            <person name="Andrea H."/>
            <person name="Blom J."/>
            <person name="Jaenicke S."/>
            <person name="Ruckert C."/>
            <person name="Schorsch C."/>
            <person name="Szczepanowski R."/>
            <person name="Farwick M."/>
            <person name="Goesmann A."/>
            <person name="Puhler A."/>
            <person name="Schaffer S."/>
            <person name="Tauch A."/>
            <person name="Kohler T."/>
            <person name="Brinkrolf K."/>
        </authorList>
    </citation>
    <scope>NUCLEOTIDE SEQUENCE [LARGE SCALE GENOMIC DNA]</scope>
    <source>
        <strain evidence="8">ATCC 14091 / BCRC 22168 / CBS 111 / JCM 3599 / NBRC 0793 / NRRL Y-1031 F-60-10</strain>
    </source>
</reference>
<protein>
    <submittedName>
        <fullName evidence="7">Dimethylaniline monooxygenase</fullName>
        <ecNumber evidence="7">1.14.13.8</ecNumber>
    </submittedName>
</protein>
<keyword evidence="7" id="KW-0503">Monooxygenase</keyword>
<dbReference type="eggNOG" id="KOG1399">
    <property type="taxonomic scope" value="Eukaryota"/>
</dbReference>
<dbReference type="HOGENOM" id="CLU_006909_5_3_1"/>
<feature type="compositionally biased region" description="Basic and acidic residues" evidence="6">
    <location>
        <begin position="47"/>
        <end position="58"/>
    </location>
</feature>
<dbReference type="InterPro" id="IPR000960">
    <property type="entry name" value="Flavin_mOase"/>
</dbReference>
<name>K0KFW4_WICCF</name>
<dbReference type="STRING" id="1206466.K0KFW4"/>
<dbReference type="Pfam" id="PF00743">
    <property type="entry name" value="FMO-like"/>
    <property type="match status" value="2"/>
</dbReference>
<proteinExistence type="inferred from homology"/>
<keyword evidence="3" id="KW-0274">FAD</keyword>
<dbReference type="Gene3D" id="3.50.50.60">
    <property type="entry name" value="FAD/NAD(P)-binding domain"/>
    <property type="match status" value="2"/>
</dbReference>
<dbReference type="InterPro" id="IPR036188">
    <property type="entry name" value="FAD/NAD-bd_sf"/>
</dbReference>
<dbReference type="GO" id="GO:0050661">
    <property type="term" value="F:NADP binding"/>
    <property type="evidence" value="ECO:0007669"/>
    <property type="project" value="InterPro"/>
</dbReference>
<evidence type="ECO:0000256" key="4">
    <source>
        <dbReference type="ARBA" id="ARBA00022857"/>
    </source>
</evidence>
<keyword evidence="8" id="KW-1185">Reference proteome</keyword>
<evidence type="ECO:0000256" key="5">
    <source>
        <dbReference type="ARBA" id="ARBA00023002"/>
    </source>
</evidence>
<sequence>MTIKKIRSVGIIGGGPSGAISLDSLIKESTFDKIVLFERKDNFGGTWRADEPKQDIKVKPGSTPQEVDPPIPLPQEFENADEELKVEIAERVPRWDESPATYRSLRTNVPERIMTFSDDKKFPWLDQPNQDELTTRESVEKYIINYIERLSTNPSSNVEIFKNTHVERILKKGEQWEVVIRSEVGNLDIWKKLFFDSIIIATGHYNVPQIPNVEGINEFILSGRGQVLHSKGLIVNSKFQNKKVIVIGSRSSASDTVRELKTFTNDIIWSVKDTSTTFFAGHKLSRTPETLRKPPISKYVVQDDTTTVFFEDGSSAKNPDYVIYATGYFFSYPFLQDYNSNLTPQGKIIKGLYQHTFYIKDPSLSFVGTPIDGMSFRVFEIQAILVARYLAGKIKLPSVQEQEQWHKERLEKYGISRLFHTTGQDPALIYIDNLIKLGGGYDSINGTGKPFPKFSELDLEIYEANKKQLTERWSLT</sequence>